<dbReference type="VEuPathDB" id="FungiDB:P168DRAFT_78762"/>
<dbReference type="EMBL" id="MSFM01000016">
    <property type="protein sequence ID" value="PKY00045.1"/>
    <property type="molecule type" value="Genomic_DNA"/>
</dbReference>
<proteinExistence type="predicted"/>
<keyword evidence="2" id="KW-1185">Reference proteome</keyword>
<dbReference type="RefSeq" id="XP_024688639.1">
    <property type="nucleotide sequence ID" value="XM_024842148.1"/>
</dbReference>
<dbReference type="GeneID" id="36549677"/>
<evidence type="ECO:0000313" key="1">
    <source>
        <dbReference type="EMBL" id="PKY00045.1"/>
    </source>
</evidence>
<comment type="caution">
    <text evidence="1">The sequence shown here is derived from an EMBL/GenBank/DDBJ whole genome shotgun (WGS) entry which is preliminary data.</text>
</comment>
<sequence>MTGRCRGKRCWLDCLSRGVNWATLYLLLCLPTSNFQGRKHKFPQAANHLALYPASTQRAVHPQFVNIATVVSVLSGASKSALALGKSAWLADLPMIYMYVCGHANATAVTTQARRAALMCQVNISSRADVGNKALPTAATWDLVDCI</sequence>
<protein>
    <submittedName>
        <fullName evidence="1">Uncharacterized protein</fullName>
    </submittedName>
</protein>
<reference evidence="1" key="1">
    <citation type="submission" date="2016-12" db="EMBL/GenBank/DDBJ databases">
        <title>The genomes of Aspergillus section Nigri reveals drivers in fungal speciation.</title>
        <authorList>
            <consortium name="DOE Joint Genome Institute"/>
            <person name="Vesth T.C."/>
            <person name="Nybo J."/>
            <person name="Theobald S."/>
            <person name="Brandl J."/>
            <person name="Frisvad J.C."/>
            <person name="Nielsen K.F."/>
            <person name="Lyhne E.K."/>
            <person name="Kogle M.E."/>
            <person name="Kuo A."/>
            <person name="Riley R."/>
            <person name="Clum A."/>
            <person name="Nolan M."/>
            <person name="Lipzen A."/>
            <person name="Salamov A."/>
            <person name="Henrissat B."/>
            <person name="Wiebenga A."/>
            <person name="De vries R.P."/>
            <person name="Grigoriev I.V."/>
            <person name="Mortensen U.H."/>
            <person name="Andersen M.R."/>
            <person name="Baker S.E."/>
        </authorList>
    </citation>
    <scope>NUCLEOTIDE SEQUENCE</scope>
    <source>
        <strain evidence="1">IBT 28561</strain>
    </source>
</reference>
<dbReference type="AlphaFoldDB" id="A0A2I1CR01"/>
<dbReference type="Proteomes" id="UP000234254">
    <property type="component" value="Unassembled WGS sequence"/>
</dbReference>
<gene>
    <name evidence="1" type="ORF">P168DRAFT_78762</name>
</gene>
<organism evidence="1 2">
    <name type="scientific">Aspergillus campestris (strain IBT 28561)</name>
    <dbReference type="NCBI Taxonomy" id="1392248"/>
    <lineage>
        <taxon>Eukaryota</taxon>
        <taxon>Fungi</taxon>
        <taxon>Dikarya</taxon>
        <taxon>Ascomycota</taxon>
        <taxon>Pezizomycotina</taxon>
        <taxon>Eurotiomycetes</taxon>
        <taxon>Eurotiomycetidae</taxon>
        <taxon>Eurotiales</taxon>
        <taxon>Aspergillaceae</taxon>
        <taxon>Aspergillus</taxon>
        <taxon>Aspergillus subgen. Circumdati</taxon>
    </lineage>
</organism>
<name>A0A2I1CR01_ASPC2</name>
<evidence type="ECO:0000313" key="2">
    <source>
        <dbReference type="Proteomes" id="UP000234254"/>
    </source>
</evidence>
<accession>A0A2I1CR01</accession>